<evidence type="ECO:0000313" key="8">
    <source>
        <dbReference type="Proteomes" id="UP000494163"/>
    </source>
</evidence>
<keyword evidence="1" id="KW-0723">Serine/threonine-protein kinase</keyword>
<evidence type="ECO:0000256" key="3">
    <source>
        <dbReference type="ARBA" id="ARBA00022741"/>
    </source>
</evidence>
<dbReference type="GO" id="GO:0005524">
    <property type="term" value="F:ATP binding"/>
    <property type="evidence" value="ECO:0007669"/>
    <property type="project" value="UniProtKB-KW"/>
</dbReference>
<keyword evidence="2" id="KW-0808">Transferase</keyword>
<dbReference type="InterPro" id="IPR008271">
    <property type="entry name" value="Ser/Thr_kinase_AS"/>
</dbReference>
<dbReference type="STRING" id="30019.A0A0M4ENR4"/>
<evidence type="ECO:0000256" key="2">
    <source>
        <dbReference type="ARBA" id="ARBA00022679"/>
    </source>
</evidence>
<evidence type="ECO:0000256" key="4">
    <source>
        <dbReference type="ARBA" id="ARBA00022777"/>
    </source>
</evidence>
<dbReference type="InterPro" id="IPR000719">
    <property type="entry name" value="Prot_kinase_dom"/>
</dbReference>
<proteinExistence type="predicted"/>
<dbReference type="SUPFAM" id="SSF56112">
    <property type="entry name" value="Protein kinase-like (PK-like)"/>
    <property type="match status" value="2"/>
</dbReference>
<dbReference type="Pfam" id="PF00069">
    <property type="entry name" value="Pkinase"/>
    <property type="match status" value="2"/>
</dbReference>
<keyword evidence="3" id="KW-0547">Nucleotide-binding</keyword>
<dbReference type="PROSITE" id="PS00108">
    <property type="entry name" value="PROTEIN_KINASE_ST"/>
    <property type="match status" value="1"/>
</dbReference>
<dbReference type="EMBL" id="CP012528">
    <property type="protein sequence ID" value="ALC49708.1"/>
    <property type="molecule type" value="Genomic_DNA"/>
</dbReference>
<dbReference type="AlphaFoldDB" id="A0A0M4ENR4"/>
<feature type="domain" description="Protein kinase" evidence="6">
    <location>
        <begin position="169"/>
        <end position="589"/>
    </location>
</feature>
<protein>
    <submittedName>
        <fullName evidence="7">CG7053</fullName>
    </submittedName>
</protein>
<dbReference type="GO" id="GO:0006914">
    <property type="term" value="P:autophagy"/>
    <property type="evidence" value="ECO:0007669"/>
    <property type="project" value="InterPro"/>
</dbReference>
<dbReference type="GO" id="GO:0004674">
    <property type="term" value="F:protein serine/threonine kinase activity"/>
    <property type="evidence" value="ECO:0007669"/>
    <property type="project" value="UniProtKB-KW"/>
</dbReference>
<evidence type="ECO:0000256" key="5">
    <source>
        <dbReference type="ARBA" id="ARBA00022840"/>
    </source>
</evidence>
<dbReference type="Gene3D" id="3.30.200.20">
    <property type="entry name" value="Phosphorylase Kinase, domain 1"/>
    <property type="match status" value="1"/>
</dbReference>
<dbReference type="PANTHER" id="PTHR24351">
    <property type="entry name" value="RIBOSOMAL PROTEIN S6 KINASE"/>
    <property type="match status" value="1"/>
</dbReference>
<dbReference type="Gene3D" id="1.10.510.10">
    <property type="entry name" value="Transferase(Phosphotransferase) domain 1"/>
    <property type="match status" value="2"/>
</dbReference>
<organism evidence="7 8">
    <name type="scientific">Drosophila busckii</name>
    <name type="common">Fruit fly</name>
    <dbReference type="NCBI Taxonomy" id="30019"/>
    <lineage>
        <taxon>Eukaryota</taxon>
        <taxon>Metazoa</taxon>
        <taxon>Ecdysozoa</taxon>
        <taxon>Arthropoda</taxon>
        <taxon>Hexapoda</taxon>
        <taxon>Insecta</taxon>
        <taxon>Pterygota</taxon>
        <taxon>Neoptera</taxon>
        <taxon>Endopterygota</taxon>
        <taxon>Diptera</taxon>
        <taxon>Brachycera</taxon>
        <taxon>Muscomorpha</taxon>
        <taxon>Ephydroidea</taxon>
        <taxon>Drosophilidae</taxon>
        <taxon>Drosophila</taxon>
    </lineage>
</organism>
<evidence type="ECO:0000259" key="6">
    <source>
        <dbReference type="PROSITE" id="PS50011"/>
    </source>
</evidence>
<evidence type="ECO:0000313" key="7">
    <source>
        <dbReference type="EMBL" id="ALC49708.1"/>
    </source>
</evidence>
<dbReference type="Proteomes" id="UP000494163">
    <property type="component" value="Chromosome X"/>
</dbReference>
<name>A0A0M4ENR4_DROBS</name>
<keyword evidence="8" id="KW-1185">Reference proteome</keyword>
<gene>
    <name evidence="7" type="ORF">Dbus_chrXg1564</name>
</gene>
<evidence type="ECO:0000256" key="1">
    <source>
        <dbReference type="ARBA" id="ARBA00022527"/>
    </source>
</evidence>
<keyword evidence="5" id="KW-0067">ATP-binding</keyword>
<dbReference type="OrthoDB" id="3205605at2759"/>
<reference evidence="7 8" key="1">
    <citation type="submission" date="2015-08" db="EMBL/GenBank/DDBJ databases">
        <title>Ancestral chromatin configuration constrains chromatin evolution on differentiating sex chromosomes in Drosophila.</title>
        <authorList>
            <person name="Zhou Q."/>
            <person name="Bachtrog D."/>
        </authorList>
    </citation>
    <scope>NUCLEOTIDE SEQUENCE [LARGE SCALE GENOMIC DNA]</scope>
    <source>
        <tissue evidence="7">Whole larvae</tissue>
    </source>
</reference>
<dbReference type="InterPro" id="IPR011009">
    <property type="entry name" value="Kinase-like_dom_sf"/>
</dbReference>
<sequence>MGNTLAGCEEARTSQITESVVTKTCPPNNELIDTKKSIAELARKIHENTVIKEVQPLEQQTSVITIASCSSSAKYPQRAKTVHFAPLPNADSCTPTVLNIHRLHQISSLRRCLSLNFLDNPIQTRREKQNIESTQLRSSGSRSTTRWHRPITNIIFSSHFKQSQRILEFPDKQIIAKGAFGVVYKVNEESKSTCYALKVLKKSKIIEDTCVRQIKNEADIQKACGHYPFIVKQIDLWQNRCNLFILSEYLPNGELFAKIKRFSLDLVRLYVAEIALAIDFLHNAGIIYRDVKPENILITYEFHIKLTDFGLSKWLKLGAKTRTICGTPKYMDVDCDFMDLTYVCCTSDSLSKKVKRAINLFSEKLRSNESCGSGQISLEFFQKKKTRWPFQQESIPWEVWTVHLDLIKHENEDDRQLCRENVSDLLTEKIIYITELMNRYDYVPKTPSQSELDLIFDTSFPDVQPYLFKFDYSTSGSTAPSMAPEILLGTPYGHSVDWWSLGVIVCQMLTQECPNIDPYLRYERHKACNNDIIPGLVDDHDALKDINILPLAVNNLRHEEQDVIRRLLVITANERIRSILSLQRIALYMDYKIDAKRLSNVSALEIIKRDRIHIRGVSSPQLNNDNAFQNF</sequence>
<keyword evidence="4" id="KW-0418">Kinase</keyword>
<dbReference type="SMART" id="SM00220">
    <property type="entry name" value="S_TKc"/>
    <property type="match status" value="1"/>
</dbReference>
<accession>A0A0M4ENR4</accession>
<dbReference type="PROSITE" id="PS50011">
    <property type="entry name" value="PROTEIN_KINASE_DOM"/>
    <property type="match status" value="1"/>
</dbReference>